<dbReference type="CDD" id="cd18585">
    <property type="entry name" value="ABC_6TM_CydC"/>
    <property type="match status" value="1"/>
</dbReference>
<dbReference type="InterPro" id="IPR017871">
    <property type="entry name" value="ABC_transporter-like_CS"/>
</dbReference>
<dbReference type="Gene3D" id="1.20.1560.10">
    <property type="entry name" value="ABC transporter type 1, transmembrane domain"/>
    <property type="match status" value="1"/>
</dbReference>
<dbReference type="PROSITE" id="PS50929">
    <property type="entry name" value="ABC_TM1F"/>
    <property type="match status" value="1"/>
</dbReference>
<evidence type="ECO:0000313" key="13">
    <source>
        <dbReference type="Proteomes" id="UP000194977"/>
    </source>
</evidence>
<organism evidence="10 13">
    <name type="scientific">Gilliamella apicola</name>
    <dbReference type="NCBI Taxonomy" id="1196095"/>
    <lineage>
        <taxon>Bacteria</taxon>
        <taxon>Pseudomonadati</taxon>
        <taxon>Pseudomonadota</taxon>
        <taxon>Gammaproteobacteria</taxon>
        <taxon>Orbales</taxon>
        <taxon>Orbaceae</taxon>
        <taxon>Gilliamella</taxon>
    </lineage>
</organism>
<dbReference type="NCBIfam" id="NF008364">
    <property type="entry name" value="PRK11160.1"/>
    <property type="match status" value="1"/>
</dbReference>
<dbReference type="GO" id="GO:0140359">
    <property type="term" value="F:ABC-type transporter activity"/>
    <property type="evidence" value="ECO:0007669"/>
    <property type="project" value="InterPro"/>
</dbReference>
<dbReference type="SMART" id="SM00382">
    <property type="entry name" value="AAA"/>
    <property type="match status" value="1"/>
</dbReference>
<feature type="domain" description="ABC transmembrane type-1" evidence="9">
    <location>
        <begin position="19"/>
        <end position="302"/>
    </location>
</feature>
<dbReference type="Proteomes" id="UP000194977">
    <property type="component" value="Unassembled WGS sequence"/>
</dbReference>
<dbReference type="Pfam" id="PF00005">
    <property type="entry name" value="ABC_tran"/>
    <property type="match status" value="1"/>
</dbReference>
<gene>
    <name evidence="11" type="ORF">B6C91_04380</name>
    <name evidence="10" type="ORF">B6D08_01790</name>
</gene>
<feature type="transmembrane region" description="Helical" evidence="7">
    <location>
        <begin position="163"/>
        <end position="183"/>
    </location>
</feature>
<dbReference type="SUPFAM" id="SSF52540">
    <property type="entry name" value="P-loop containing nucleoside triphosphate hydrolases"/>
    <property type="match status" value="1"/>
</dbReference>
<feature type="domain" description="ABC transporter" evidence="8">
    <location>
        <begin position="338"/>
        <end position="546"/>
    </location>
</feature>
<feature type="transmembrane region" description="Helical" evidence="7">
    <location>
        <begin position="42"/>
        <end position="62"/>
    </location>
</feature>
<dbReference type="GO" id="GO:0016887">
    <property type="term" value="F:ATP hydrolysis activity"/>
    <property type="evidence" value="ECO:0007669"/>
    <property type="project" value="InterPro"/>
</dbReference>
<dbReference type="EMBL" id="NART01000012">
    <property type="protein sequence ID" value="OTQ10829.1"/>
    <property type="molecule type" value="Genomic_DNA"/>
</dbReference>
<dbReference type="InterPro" id="IPR003593">
    <property type="entry name" value="AAA+_ATPase"/>
</dbReference>
<evidence type="ECO:0000256" key="6">
    <source>
        <dbReference type="ARBA" id="ARBA00023136"/>
    </source>
</evidence>
<feature type="transmembrane region" description="Helical" evidence="7">
    <location>
        <begin position="274"/>
        <end position="300"/>
    </location>
</feature>
<keyword evidence="5 7" id="KW-1133">Transmembrane helix</keyword>
<comment type="caution">
    <text evidence="10">The sequence shown here is derived from an EMBL/GenBank/DDBJ whole genome shotgun (WGS) entry which is preliminary data.</text>
</comment>
<keyword evidence="2 7" id="KW-0812">Transmembrane</keyword>
<evidence type="ECO:0000256" key="1">
    <source>
        <dbReference type="ARBA" id="ARBA00004651"/>
    </source>
</evidence>
<dbReference type="GO" id="GO:0034775">
    <property type="term" value="P:glutathione transmembrane transport"/>
    <property type="evidence" value="ECO:0007669"/>
    <property type="project" value="InterPro"/>
</dbReference>
<keyword evidence="4" id="KW-0067">ATP-binding</keyword>
<comment type="subcellular location">
    <subcellularLocation>
        <location evidence="1">Cell membrane</location>
        <topology evidence="1">Multi-pass membrane protein</topology>
    </subcellularLocation>
</comment>
<sequence length="547" mass="61003">MLAILRPYIALYKHYFWQILCGLSLALLTLFTSVFLLSLSGWFLASTAVVGVAGLYTFNYMLPAAGVRAAAITRTAARYMERLVDHNTTFKILAYLRTLAFRKILPLSANQLAQYQRADLLNRFIVDIDALDHLYLKLFSPIVTALLTIGIIFIVLSNINLPVALIITIILTLTLLVVPVIFYQAGKELGKNLAKQQSEYRLLLINYLQGQAELTLFNAQSRYRHKLDELETNWLRNQQQQSNLMALSSALVLLIAGFLTLLVLWLITQYTLSPLVALFVFVSLASAEILAPIPAAFIFLGQVLTSATRTTAIFNQTPDIKFVSESESQKVDLSSAMLQFANINFSYPNQPFAVLTDFSLTVNQDEHIGLIGKTGCGKSTLLNLVNRAWEPTSGNIYFNGTPLNQLDEKTLRQAIAMVPQVIAIFSDTLRQNLLIGNPQATEQQLIEVLKQVELEKLLNTDQGLNLPIGQGGRALSGGEIRRIGIARALLHNSPLILMDEPTESLDQQTEQQIIQLIKQTCKNKTLIMVTHRLTDNPLFDRVISLNS</sequence>
<evidence type="ECO:0000259" key="9">
    <source>
        <dbReference type="PROSITE" id="PS50929"/>
    </source>
</evidence>
<dbReference type="InterPro" id="IPR003439">
    <property type="entry name" value="ABC_transporter-like_ATP-bd"/>
</dbReference>
<dbReference type="GO" id="GO:0045454">
    <property type="term" value="P:cell redox homeostasis"/>
    <property type="evidence" value="ECO:0007669"/>
    <property type="project" value="InterPro"/>
</dbReference>
<dbReference type="PROSITE" id="PS00211">
    <property type="entry name" value="ABC_TRANSPORTER_1"/>
    <property type="match status" value="1"/>
</dbReference>
<protein>
    <recommendedName>
        <fullName evidence="14">Cysteine/glutathione ABC transporter ATP-binding protein/permease CydC</fullName>
    </recommendedName>
</protein>
<reference evidence="12 13" key="1">
    <citation type="submission" date="2017-03" db="EMBL/GenBank/DDBJ databases">
        <title>Comparative genomics of honeybee gut symbionts reveal geographically distinct and subgroup specific antibiotic resistance.</title>
        <authorList>
            <person name="Ludvigsen J."/>
            <person name="Porcellato D."/>
            <person name="Labee-Lund T.M."/>
            <person name="Amdam G.V."/>
            <person name="Rudi K."/>
        </authorList>
    </citation>
    <scope>NUCLEOTIDE SEQUENCE [LARGE SCALE GENOMIC DNA]</scope>
    <source>
        <strain evidence="10 13">A-7-12</strain>
        <strain evidence="11 12">A-9-12</strain>
    </source>
</reference>
<keyword evidence="6 7" id="KW-0472">Membrane</keyword>
<dbReference type="Pfam" id="PF00664">
    <property type="entry name" value="ABC_membrane"/>
    <property type="match status" value="1"/>
</dbReference>
<dbReference type="OrthoDB" id="9802264at2"/>
<feature type="transmembrane region" description="Helical" evidence="7">
    <location>
        <begin position="138"/>
        <end position="157"/>
    </location>
</feature>
<dbReference type="GO" id="GO:0005524">
    <property type="term" value="F:ATP binding"/>
    <property type="evidence" value="ECO:0007669"/>
    <property type="project" value="UniProtKB-KW"/>
</dbReference>
<dbReference type="PROSITE" id="PS50893">
    <property type="entry name" value="ABC_TRANSPORTER_2"/>
    <property type="match status" value="1"/>
</dbReference>
<evidence type="ECO:0000259" key="8">
    <source>
        <dbReference type="PROSITE" id="PS50893"/>
    </source>
</evidence>
<dbReference type="NCBIfam" id="TIGR02868">
    <property type="entry name" value="CydC"/>
    <property type="match status" value="1"/>
</dbReference>
<evidence type="ECO:0000256" key="3">
    <source>
        <dbReference type="ARBA" id="ARBA00022741"/>
    </source>
</evidence>
<dbReference type="Proteomes" id="UP000194800">
    <property type="component" value="Unassembled WGS sequence"/>
</dbReference>
<name>A0A242NKP6_9GAMM</name>
<evidence type="ECO:0000313" key="10">
    <source>
        <dbReference type="EMBL" id="OTQ01149.1"/>
    </source>
</evidence>
<dbReference type="PANTHER" id="PTHR24221">
    <property type="entry name" value="ATP-BINDING CASSETTE SUB-FAMILY B"/>
    <property type="match status" value="1"/>
</dbReference>
<evidence type="ECO:0000256" key="5">
    <source>
        <dbReference type="ARBA" id="ARBA00022989"/>
    </source>
</evidence>
<dbReference type="InterPro" id="IPR027417">
    <property type="entry name" value="P-loop_NTPase"/>
</dbReference>
<evidence type="ECO:0000256" key="7">
    <source>
        <dbReference type="SAM" id="Phobius"/>
    </source>
</evidence>
<accession>A0A242NKP6</accession>
<dbReference type="GO" id="GO:0005886">
    <property type="term" value="C:plasma membrane"/>
    <property type="evidence" value="ECO:0007669"/>
    <property type="project" value="UniProtKB-SubCell"/>
</dbReference>
<dbReference type="PANTHER" id="PTHR24221:SF653">
    <property type="entry name" value="TRANSPORT ATP-BINDING PROTEIN CYDC"/>
    <property type="match status" value="1"/>
</dbReference>
<evidence type="ECO:0008006" key="14">
    <source>
        <dbReference type="Google" id="ProtNLM"/>
    </source>
</evidence>
<feature type="transmembrane region" description="Helical" evidence="7">
    <location>
        <begin position="15"/>
        <end position="36"/>
    </location>
</feature>
<evidence type="ECO:0000313" key="12">
    <source>
        <dbReference type="Proteomes" id="UP000194800"/>
    </source>
</evidence>
<dbReference type="SUPFAM" id="SSF90123">
    <property type="entry name" value="ABC transporter transmembrane region"/>
    <property type="match status" value="1"/>
</dbReference>
<dbReference type="InterPro" id="IPR014223">
    <property type="entry name" value="ABC_CydC/D"/>
</dbReference>
<dbReference type="InterPro" id="IPR039421">
    <property type="entry name" value="Type_1_exporter"/>
</dbReference>
<evidence type="ECO:0000256" key="4">
    <source>
        <dbReference type="ARBA" id="ARBA00022840"/>
    </source>
</evidence>
<proteinExistence type="predicted"/>
<feature type="transmembrane region" description="Helical" evidence="7">
    <location>
        <begin position="244"/>
        <end position="268"/>
    </location>
</feature>
<dbReference type="InterPro" id="IPR036640">
    <property type="entry name" value="ABC1_TM_sf"/>
</dbReference>
<keyword evidence="12" id="KW-1185">Reference proteome</keyword>
<dbReference type="GO" id="GO:0034040">
    <property type="term" value="F:ATPase-coupled lipid transmembrane transporter activity"/>
    <property type="evidence" value="ECO:0007669"/>
    <property type="project" value="TreeGrafter"/>
</dbReference>
<dbReference type="Gene3D" id="3.40.50.300">
    <property type="entry name" value="P-loop containing nucleotide triphosphate hydrolases"/>
    <property type="match status" value="1"/>
</dbReference>
<dbReference type="AlphaFoldDB" id="A0A242NKP6"/>
<dbReference type="EMBL" id="NARP01000004">
    <property type="protein sequence ID" value="OTQ01149.1"/>
    <property type="molecule type" value="Genomic_DNA"/>
</dbReference>
<keyword evidence="3" id="KW-0547">Nucleotide-binding</keyword>
<dbReference type="RefSeq" id="WP_086300488.1">
    <property type="nucleotide sequence ID" value="NZ_MZNE01000030.1"/>
</dbReference>
<evidence type="ECO:0000256" key="2">
    <source>
        <dbReference type="ARBA" id="ARBA00022692"/>
    </source>
</evidence>
<dbReference type="InterPro" id="IPR011527">
    <property type="entry name" value="ABC1_TM_dom"/>
</dbReference>
<evidence type="ECO:0000313" key="11">
    <source>
        <dbReference type="EMBL" id="OTQ10829.1"/>
    </source>
</evidence>